<dbReference type="Proteomes" id="UP000018458">
    <property type="component" value="Unassembled WGS sequence"/>
</dbReference>
<proteinExistence type="predicted"/>
<dbReference type="AlphaFoldDB" id="E8LKZ3"/>
<accession>E8LKZ3</accession>
<dbReference type="EMBL" id="AEVO01000079">
    <property type="protein sequence ID" value="EFY06817.1"/>
    <property type="molecule type" value="Genomic_DNA"/>
</dbReference>
<dbReference type="STRING" id="762983.HMPREF9444_01398"/>
<keyword evidence="2" id="KW-1185">Reference proteome</keyword>
<comment type="caution">
    <text evidence="1">The sequence shown here is derived from an EMBL/GenBank/DDBJ whole genome shotgun (WGS) entry which is preliminary data.</text>
</comment>
<protein>
    <submittedName>
        <fullName evidence="1">Uncharacterized protein</fullName>
    </submittedName>
</protein>
<dbReference type="HOGENOM" id="CLU_3174001_0_0_6"/>
<evidence type="ECO:0000313" key="2">
    <source>
        <dbReference type="Proteomes" id="UP000018458"/>
    </source>
</evidence>
<organism evidence="1 2">
    <name type="scientific">Succinatimonas hippei (strain DSM 22608 / JCM 16073 / KCTC 15190 / YIT 12066)</name>
    <dbReference type="NCBI Taxonomy" id="762983"/>
    <lineage>
        <taxon>Bacteria</taxon>
        <taxon>Pseudomonadati</taxon>
        <taxon>Pseudomonadota</taxon>
        <taxon>Gammaproteobacteria</taxon>
        <taxon>Aeromonadales</taxon>
        <taxon>Succinivibrionaceae</taxon>
        <taxon>Succinatimonas</taxon>
    </lineage>
</organism>
<sequence length="47" mass="5561">MPPKDMLTSSFIYLKGCLNFQLKNSIFNKAKFCALHFDMKNQKFKRS</sequence>
<name>E8LKZ3_SUCHY</name>
<reference evidence="1 2" key="1">
    <citation type="submission" date="2011-01" db="EMBL/GenBank/DDBJ databases">
        <authorList>
            <person name="Weinstock G."/>
            <person name="Sodergren E."/>
            <person name="Clifton S."/>
            <person name="Fulton L."/>
            <person name="Fulton B."/>
            <person name="Courtney L."/>
            <person name="Fronick C."/>
            <person name="Harrison M."/>
            <person name="Strong C."/>
            <person name="Farmer C."/>
            <person name="Delahaunty K."/>
            <person name="Markovic C."/>
            <person name="Hall O."/>
            <person name="Minx P."/>
            <person name="Tomlinson C."/>
            <person name="Mitreva M."/>
            <person name="Hou S."/>
            <person name="Chen J."/>
            <person name="Wollam A."/>
            <person name="Pepin K.H."/>
            <person name="Johnson M."/>
            <person name="Bhonagiri V."/>
            <person name="Zhang X."/>
            <person name="Suruliraj S."/>
            <person name="Warren W."/>
            <person name="Chinwalla A."/>
            <person name="Mardis E.R."/>
            <person name="Wilson R.K."/>
        </authorList>
    </citation>
    <scope>NUCLEOTIDE SEQUENCE [LARGE SCALE GENOMIC DNA]</scope>
    <source>
        <strain evidence="2">DSM 22608 / JCM 16073 / KCTC 15190 / YIT 12066</strain>
    </source>
</reference>
<gene>
    <name evidence="1" type="ORF">HMPREF9444_01398</name>
</gene>
<evidence type="ECO:0000313" key="1">
    <source>
        <dbReference type="EMBL" id="EFY06817.1"/>
    </source>
</evidence>